<dbReference type="InterPro" id="IPR015422">
    <property type="entry name" value="PyrdxlP-dep_Trfase_small"/>
</dbReference>
<evidence type="ECO:0000256" key="1">
    <source>
        <dbReference type="ARBA" id="ARBA00022898"/>
    </source>
</evidence>
<accession>A0A3L9YA83</accession>
<proteinExistence type="predicted"/>
<protein>
    <submittedName>
        <fullName evidence="3">Selenocysteine lyase/cysteine desulfurase</fullName>
    </submittedName>
</protein>
<organism evidence="3 4">
    <name type="scientific">Ulvibacter antarcticus</name>
    <dbReference type="NCBI Taxonomy" id="442714"/>
    <lineage>
        <taxon>Bacteria</taxon>
        <taxon>Pseudomonadati</taxon>
        <taxon>Bacteroidota</taxon>
        <taxon>Flavobacteriia</taxon>
        <taxon>Flavobacteriales</taxon>
        <taxon>Flavobacteriaceae</taxon>
        <taxon>Ulvibacter</taxon>
    </lineage>
</organism>
<dbReference type="Pfam" id="PF00266">
    <property type="entry name" value="Aminotran_5"/>
    <property type="match status" value="1"/>
</dbReference>
<dbReference type="PANTHER" id="PTHR43586">
    <property type="entry name" value="CYSTEINE DESULFURASE"/>
    <property type="match status" value="1"/>
</dbReference>
<dbReference type="GO" id="GO:0016829">
    <property type="term" value="F:lyase activity"/>
    <property type="evidence" value="ECO:0007669"/>
    <property type="project" value="UniProtKB-KW"/>
</dbReference>
<keyword evidence="3" id="KW-0456">Lyase</keyword>
<evidence type="ECO:0000259" key="2">
    <source>
        <dbReference type="Pfam" id="PF00266"/>
    </source>
</evidence>
<dbReference type="PANTHER" id="PTHR43586:SF15">
    <property type="entry name" value="BLR3095 PROTEIN"/>
    <property type="match status" value="1"/>
</dbReference>
<dbReference type="Proteomes" id="UP000271339">
    <property type="component" value="Unassembled WGS sequence"/>
</dbReference>
<comment type="caution">
    <text evidence="3">The sequence shown here is derived from an EMBL/GenBank/DDBJ whole genome shotgun (WGS) entry which is preliminary data.</text>
</comment>
<dbReference type="InterPro" id="IPR015424">
    <property type="entry name" value="PyrdxlP-dep_Trfase"/>
</dbReference>
<sequence length="358" mass="41012">MTDLKKEFPVLQEYTYLNTASCGLLSKTLTEWRREQDDRLLKGGSVFRDLHKPHIERIRSTVARFFSASEMEIALIPNFSFGFNTLLNGLPKNKKVLLLKTDYPSINWPVENRDFDVCYAEVDTNLEQNIEEAVREHQPDVFAFSIVQYLTGIKIDFDFLKRLKAYHPDLLLIGDGTQFLGTSEFSFSESPLDVVAASTYKWMLSGYGNGLLMIKEDAQRKILPETIGFNSADAIFSKRNDFAYVKHFEPGHQDTLNYGSLEQSILNMENIGMDVISERIASLSTLAKLRFAELDLLDETTLNREQHSNIFSLKGGDAIFQKLKENKIICSQRGKGIRVGFHFYNTEEDLEKLIKVFK</sequence>
<dbReference type="Gene3D" id="3.90.1150.10">
    <property type="entry name" value="Aspartate Aminotransferase, domain 1"/>
    <property type="match status" value="1"/>
</dbReference>
<gene>
    <name evidence="3" type="ORF">BXY75_2416</name>
</gene>
<evidence type="ECO:0000313" key="3">
    <source>
        <dbReference type="EMBL" id="RMA57613.1"/>
    </source>
</evidence>
<name>A0A3L9YA83_9FLAO</name>
<keyword evidence="4" id="KW-1185">Reference proteome</keyword>
<dbReference type="EMBL" id="REFC01000014">
    <property type="protein sequence ID" value="RMA57613.1"/>
    <property type="molecule type" value="Genomic_DNA"/>
</dbReference>
<evidence type="ECO:0000313" key="4">
    <source>
        <dbReference type="Proteomes" id="UP000271339"/>
    </source>
</evidence>
<dbReference type="OrthoDB" id="513408at2"/>
<dbReference type="Gene3D" id="3.40.640.10">
    <property type="entry name" value="Type I PLP-dependent aspartate aminotransferase-like (Major domain)"/>
    <property type="match status" value="1"/>
</dbReference>
<feature type="domain" description="Aminotransferase class V" evidence="2">
    <location>
        <begin position="54"/>
        <end position="353"/>
    </location>
</feature>
<dbReference type="AlphaFoldDB" id="A0A3L9YA83"/>
<dbReference type="InterPro" id="IPR015421">
    <property type="entry name" value="PyrdxlP-dep_Trfase_major"/>
</dbReference>
<dbReference type="InterPro" id="IPR000192">
    <property type="entry name" value="Aminotrans_V_dom"/>
</dbReference>
<reference evidence="3 4" key="1">
    <citation type="submission" date="2018-10" db="EMBL/GenBank/DDBJ databases">
        <title>Genomic Encyclopedia of Archaeal and Bacterial Type Strains, Phase II (KMG-II): from individual species to whole genera.</title>
        <authorList>
            <person name="Goeker M."/>
        </authorList>
    </citation>
    <scope>NUCLEOTIDE SEQUENCE [LARGE SCALE GENOMIC DNA]</scope>
    <source>
        <strain evidence="3 4">DSM 23424</strain>
    </source>
</reference>
<keyword evidence="1" id="KW-0663">Pyridoxal phosphate</keyword>
<dbReference type="SUPFAM" id="SSF53383">
    <property type="entry name" value="PLP-dependent transferases"/>
    <property type="match status" value="1"/>
</dbReference>